<comment type="caution">
    <text evidence="1">The sequence shown here is derived from an EMBL/GenBank/DDBJ whole genome shotgun (WGS) entry which is preliminary data.</text>
</comment>
<dbReference type="AlphaFoldDB" id="A0AAD4GGX2"/>
<reference evidence="1" key="2">
    <citation type="journal article" date="2020" name="Nat. Commun.">
        <title>Large-scale genome sequencing of mycorrhizal fungi provides insights into the early evolution of symbiotic traits.</title>
        <authorList>
            <person name="Miyauchi S."/>
            <person name="Kiss E."/>
            <person name="Kuo A."/>
            <person name="Drula E."/>
            <person name="Kohler A."/>
            <person name="Sanchez-Garcia M."/>
            <person name="Morin E."/>
            <person name="Andreopoulos B."/>
            <person name="Barry K.W."/>
            <person name="Bonito G."/>
            <person name="Buee M."/>
            <person name="Carver A."/>
            <person name="Chen C."/>
            <person name="Cichocki N."/>
            <person name="Clum A."/>
            <person name="Culley D."/>
            <person name="Crous P.W."/>
            <person name="Fauchery L."/>
            <person name="Girlanda M."/>
            <person name="Hayes R.D."/>
            <person name="Keri Z."/>
            <person name="LaButti K."/>
            <person name="Lipzen A."/>
            <person name="Lombard V."/>
            <person name="Magnuson J."/>
            <person name="Maillard F."/>
            <person name="Murat C."/>
            <person name="Nolan M."/>
            <person name="Ohm R.A."/>
            <person name="Pangilinan J."/>
            <person name="Pereira M.F."/>
            <person name="Perotto S."/>
            <person name="Peter M."/>
            <person name="Pfister S."/>
            <person name="Riley R."/>
            <person name="Sitrit Y."/>
            <person name="Stielow J.B."/>
            <person name="Szollosi G."/>
            <person name="Zifcakova L."/>
            <person name="Stursova M."/>
            <person name="Spatafora J.W."/>
            <person name="Tedersoo L."/>
            <person name="Vaario L.M."/>
            <person name="Yamada A."/>
            <person name="Yan M."/>
            <person name="Wang P."/>
            <person name="Xu J."/>
            <person name="Bruns T."/>
            <person name="Baldrian P."/>
            <person name="Vilgalys R."/>
            <person name="Dunand C."/>
            <person name="Henrissat B."/>
            <person name="Grigoriev I.V."/>
            <person name="Hibbett D."/>
            <person name="Nagy L.G."/>
            <person name="Martin F.M."/>
        </authorList>
    </citation>
    <scope>NUCLEOTIDE SEQUENCE</scope>
    <source>
        <strain evidence="1">BED1</strain>
    </source>
</reference>
<name>A0AAD4GGX2_BOLED</name>
<sequence length="120" mass="13034">MAPLNHFQAGIWKASLDALDTPSTTTLAWERLPPSTTIRTLPRLWGVSYPTFYIRLADAPAQPRGGTAIATVTLTPDSELVLIRFGGFAGFQLLQVTQGTPPPLHIYTPSTDTWSTVSPI</sequence>
<keyword evidence="2" id="KW-1185">Reference proteome</keyword>
<protein>
    <submittedName>
        <fullName evidence="1">Uncharacterized protein</fullName>
    </submittedName>
</protein>
<dbReference type="Proteomes" id="UP001194468">
    <property type="component" value="Unassembled WGS sequence"/>
</dbReference>
<accession>A0AAD4GGX2</accession>
<organism evidence="1 2">
    <name type="scientific">Boletus edulis BED1</name>
    <dbReference type="NCBI Taxonomy" id="1328754"/>
    <lineage>
        <taxon>Eukaryota</taxon>
        <taxon>Fungi</taxon>
        <taxon>Dikarya</taxon>
        <taxon>Basidiomycota</taxon>
        <taxon>Agaricomycotina</taxon>
        <taxon>Agaricomycetes</taxon>
        <taxon>Agaricomycetidae</taxon>
        <taxon>Boletales</taxon>
        <taxon>Boletineae</taxon>
        <taxon>Boletaceae</taxon>
        <taxon>Boletoideae</taxon>
        <taxon>Boletus</taxon>
    </lineage>
</organism>
<dbReference type="EMBL" id="WHUW01000007">
    <property type="protein sequence ID" value="KAF8444124.1"/>
    <property type="molecule type" value="Genomic_DNA"/>
</dbReference>
<evidence type="ECO:0000313" key="1">
    <source>
        <dbReference type="EMBL" id="KAF8444124.1"/>
    </source>
</evidence>
<reference evidence="1" key="1">
    <citation type="submission" date="2019-10" db="EMBL/GenBank/DDBJ databases">
        <authorList>
            <consortium name="DOE Joint Genome Institute"/>
            <person name="Kuo A."/>
            <person name="Miyauchi S."/>
            <person name="Kiss E."/>
            <person name="Drula E."/>
            <person name="Kohler A."/>
            <person name="Sanchez-Garcia M."/>
            <person name="Andreopoulos B."/>
            <person name="Barry K.W."/>
            <person name="Bonito G."/>
            <person name="Buee M."/>
            <person name="Carver A."/>
            <person name="Chen C."/>
            <person name="Cichocki N."/>
            <person name="Clum A."/>
            <person name="Culley D."/>
            <person name="Crous P.W."/>
            <person name="Fauchery L."/>
            <person name="Girlanda M."/>
            <person name="Hayes R."/>
            <person name="Keri Z."/>
            <person name="LaButti K."/>
            <person name="Lipzen A."/>
            <person name="Lombard V."/>
            <person name="Magnuson J."/>
            <person name="Maillard F."/>
            <person name="Morin E."/>
            <person name="Murat C."/>
            <person name="Nolan M."/>
            <person name="Ohm R."/>
            <person name="Pangilinan J."/>
            <person name="Pereira M."/>
            <person name="Perotto S."/>
            <person name="Peter M."/>
            <person name="Riley R."/>
            <person name="Sitrit Y."/>
            <person name="Stielow B."/>
            <person name="Szollosi G."/>
            <person name="Zifcakova L."/>
            <person name="Stursova M."/>
            <person name="Spatafora J.W."/>
            <person name="Tedersoo L."/>
            <person name="Vaario L.-M."/>
            <person name="Yamada A."/>
            <person name="Yan M."/>
            <person name="Wang P."/>
            <person name="Xu J."/>
            <person name="Bruns T."/>
            <person name="Baldrian P."/>
            <person name="Vilgalys R."/>
            <person name="Henrissat B."/>
            <person name="Grigoriev I.V."/>
            <person name="Hibbett D."/>
            <person name="Nagy L.G."/>
            <person name="Martin F.M."/>
        </authorList>
    </citation>
    <scope>NUCLEOTIDE SEQUENCE</scope>
    <source>
        <strain evidence="1">BED1</strain>
    </source>
</reference>
<gene>
    <name evidence="1" type="ORF">L210DRAFT_3643671</name>
</gene>
<proteinExistence type="predicted"/>
<evidence type="ECO:0000313" key="2">
    <source>
        <dbReference type="Proteomes" id="UP001194468"/>
    </source>
</evidence>